<gene>
    <name evidence="2" type="primary">ORF217968</name>
</gene>
<accession>A0A0B7BYV7</accession>
<name>A0A0B7BYV7_9EUPU</name>
<reference evidence="2" key="1">
    <citation type="submission" date="2014-12" db="EMBL/GenBank/DDBJ databases">
        <title>Insight into the proteome of Arion vulgaris.</title>
        <authorList>
            <person name="Aradska J."/>
            <person name="Bulat T."/>
            <person name="Smidak R."/>
            <person name="Sarate P."/>
            <person name="Gangsoo J."/>
            <person name="Sialana F."/>
            <person name="Bilban M."/>
            <person name="Lubec G."/>
        </authorList>
    </citation>
    <scope>NUCLEOTIDE SEQUENCE</scope>
    <source>
        <tissue evidence="2">Skin</tissue>
    </source>
</reference>
<dbReference type="EMBL" id="HACG01051287">
    <property type="protein sequence ID" value="CEK98158.1"/>
    <property type="molecule type" value="Transcribed_RNA"/>
</dbReference>
<sequence>QNLTELNEDMQNRVIFLNDQELSEDSSETENVSRRIQTDSSQHALPMSSSSCASSVSENMNASPSLKYIMPKNLQFYS</sequence>
<protein>
    <submittedName>
        <fullName evidence="2">Uncharacterized protein</fullName>
    </submittedName>
</protein>
<organism evidence="2">
    <name type="scientific">Arion vulgaris</name>
    <dbReference type="NCBI Taxonomy" id="1028688"/>
    <lineage>
        <taxon>Eukaryota</taxon>
        <taxon>Metazoa</taxon>
        <taxon>Spiralia</taxon>
        <taxon>Lophotrochozoa</taxon>
        <taxon>Mollusca</taxon>
        <taxon>Gastropoda</taxon>
        <taxon>Heterobranchia</taxon>
        <taxon>Euthyneura</taxon>
        <taxon>Panpulmonata</taxon>
        <taxon>Eupulmonata</taxon>
        <taxon>Stylommatophora</taxon>
        <taxon>Helicina</taxon>
        <taxon>Arionoidea</taxon>
        <taxon>Arionidae</taxon>
        <taxon>Arion</taxon>
    </lineage>
</organism>
<feature type="compositionally biased region" description="Low complexity" evidence="1">
    <location>
        <begin position="48"/>
        <end position="57"/>
    </location>
</feature>
<evidence type="ECO:0000256" key="1">
    <source>
        <dbReference type="SAM" id="MobiDB-lite"/>
    </source>
</evidence>
<evidence type="ECO:0000313" key="2">
    <source>
        <dbReference type="EMBL" id="CEK98158.1"/>
    </source>
</evidence>
<proteinExistence type="predicted"/>
<feature type="region of interest" description="Disordered" evidence="1">
    <location>
        <begin position="37"/>
        <end position="57"/>
    </location>
</feature>
<feature type="non-terminal residue" evidence="2">
    <location>
        <position position="78"/>
    </location>
</feature>
<feature type="non-terminal residue" evidence="2">
    <location>
        <position position="1"/>
    </location>
</feature>
<dbReference type="AlphaFoldDB" id="A0A0B7BYV7"/>